<organism evidence="3 5">
    <name type="scientific">Actinidia rufa</name>
    <dbReference type="NCBI Taxonomy" id="165716"/>
    <lineage>
        <taxon>Eukaryota</taxon>
        <taxon>Viridiplantae</taxon>
        <taxon>Streptophyta</taxon>
        <taxon>Embryophyta</taxon>
        <taxon>Tracheophyta</taxon>
        <taxon>Spermatophyta</taxon>
        <taxon>Magnoliopsida</taxon>
        <taxon>eudicotyledons</taxon>
        <taxon>Gunneridae</taxon>
        <taxon>Pentapetalae</taxon>
        <taxon>asterids</taxon>
        <taxon>Ericales</taxon>
        <taxon>Actinidiaceae</taxon>
        <taxon>Actinidia</taxon>
    </lineage>
</organism>
<gene>
    <name evidence="3" type="ORF">Acr_03g0005960</name>
    <name evidence="4" type="ORF">Acr_03g0006110</name>
</gene>
<evidence type="ECO:0000313" key="3">
    <source>
        <dbReference type="EMBL" id="GFY83822.1"/>
    </source>
</evidence>
<dbReference type="AlphaFoldDB" id="A0A7J0EBX6"/>
<reference evidence="3 5" key="1">
    <citation type="submission" date="2019-07" db="EMBL/GenBank/DDBJ databases">
        <title>De Novo Assembly of kiwifruit Actinidia rufa.</title>
        <authorList>
            <person name="Sugita-Konishi S."/>
            <person name="Sato K."/>
            <person name="Mori E."/>
            <person name="Abe Y."/>
            <person name="Kisaki G."/>
            <person name="Hamano K."/>
            <person name="Suezawa K."/>
            <person name="Otani M."/>
            <person name="Fukuda T."/>
            <person name="Manabe T."/>
            <person name="Gomi K."/>
            <person name="Tabuchi M."/>
            <person name="Akimitsu K."/>
            <person name="Kataoka I."/>
        </authorList>
    </citation>
    <scope>NUCLEOTIDE SEQUENCE [LARGE SCALE GENOMIC DNA]</scope>
    <source>
        <strain evidence="5">cv. Fuchu</strain>
        <strain evidence="3">Fuchu</strain>
    </source>
</reference>
<evidence type="ECO:0008006" key="6">
    <source>
        <dbReference type="Google" id="ProtNLM"/>
    </source>
</evidence>
<keyword evidence="5" id="KW-1185">Reference proteome</keyword>
<protein>
    <recommendedName>
        <fullName evidence="6">CASP-like protein</fullName>
    </recommendedName>
</protein>
<dbReference type="EMBL" id="BJWL01000003">
    <property type="protein sequence ID" value="GFY83837.1"/>
    <property type="molecule type" value="Genomic_DNA"/>
</dbReference>
<dbReference type="PANTHER" id="PTHR33573:SF57">
    <property type="entry name" value="CASP-LIKE PROTEIN 4B1"/>
    <property type="match status" value="1"/>
</dbReference>
<feature type="transmembrane region" description="Helical" evidence="2">
    <location>
        <begin position="70"/>
        <end position="88"/>
    </location>
</feature>
<evidence type="ECO:0000313" key="5">
    <source>
        <dbReference type="Proteomes" id="UP000585474"/>
    </source>
</evidence>
<accession>A0A7J0EBX6</accession>
<dbReference type="PANTHER" id="PTHR33573">
    <property type="entry name" value="CASP-LIKE PROTEIN 4A4"/>
    <property type="match status" value="1"/>
</dbReference>
<evidence type="ECO:0000256" key="1">
    <source>
        <dbReference type="SAM" id="MobiDB-lite"/>
    </source>
</evidence>
<evidence type="ECO:0000313" key="4">
    <source>
        <dbReference type="EMBL" id="GFY83837.1"/>
    </source>
</evidence>
<proteinExistence type="predicted"/>
<keyword evidence="2" id="KW-1133">Transmembrane helix</keyword>
<dbReference type="EMBL" id="BJWL01000003">
    <property type="protein sequence ID" value="GFY83822.1"/>
    <property type="molecule type" value="Genomic_DNA"/>
</dbReference>
<name>A0A7J0EBX6_9ERIC</name>
<comment type="caution">
    <text evidence="3">The sequence shown here is derived from an EMBL/GenBank/DDBJ whole genome shotgun (WGS) entry which is preliminary data.</text>
</comment>
<sequence length="198" mass="22245">MNTYWLVNGLAFSVGREMSSAKDPTTKEEDPPAPTPPAGDVESQTAEAGSGVAGIVRRLRREDLLKRGSLALRGLGLLFSLLAFIVMASNKHGRDWENFDKYEEYRVDRVQWCASGATGSRTFHRKTTSLLAAELGVVDFFGDQICTFERRRPSCDDLVRRQHLVAIAVVQGCELAVPDLPRHHRNGHRRRSMRPRRT</sequence>
<keyword evidence="2" id="KW-0472">Membrane</keyword>
<feature type="region of interest" description="Disordered" evidence="1">
    <location>
        <begin position="17"/>
        <end position="49"/>
    </location>
</feature>
<dbReference type="Proteomes" id="UP000585474">
    <property type="component" value="Unassembled WGS sequence"/>
</dbReference>
<evidence type="ECO:0000256" key="2">
    <source>
        <dbReference type="SAM" id="Phobius"/>
    </source>
</evidence>
<keyword evidence="2" id="KW-0812">Transmembrane</keyword>
<dbReference type="OrthoDB" id="1924823at2759"/>